<proteinExistence type="predicted"/>
<dbReference type="AlphaFoldDB" id="A0ABD6RSW1"/>
<reference evidence="2 3" key="1">
    <citation type="submission" date="2017-09" db="EMBL/GenBank/DDBJ databases">
        <title>Large-scale bioinformatics analysis of Bacillus genomes uncovers conserved roles of natural products in bacterial physiology.</title>
        <authorList>
            <consortium name="Agbiome Team Llc"/>
            <person name="Bleich R.M."/>
            <person name="Kirk G.J."/>
            <person name="Santa Maria K.C."/>
            <person name="Allen S.E."/>
            <person name="Farag S."/>
            <person name="Shank E.A."/>
            <person name="Bowers A."/>
        </authorList>
    </citation>
    <scope>NUCLEOTIDE SEQUENCE [LARGE SCALE GENOMIC DNA]</scope>
    <source>
        <strain evidence="2 3">AFS005140</strain>
    </source>
</reference>
<dbReference type="EMBL" id="NTYF01000358">
    <property type="protein sequence ID" value="PER32108.1"/>
    <property type="molecule type" value="Genomic_DNA"/>
</dbReference>
<protein>
    <recommendedName>
        <fullName evidence="1">Phage ABA sandwich domain-containing protein</fullName>
    </recommendedName>
</protein>
<feature type="domain" description="Phage ABA sandwich" evidence="1">
    <location>
        <begin position="79"/>
        <end position="161"/>
    </location>
</feature>
<dbReference type="InterPro" id="IPR028985">
    <property type="entry name" value="Bacillus_phage_prot-like"/>
</dbReference>
<evidence type="ECO:0000259" key="1">
    <source>
        <dbReference type="Pfam" id="PF18066"/>
    </source>
</evidence>
<name>A0ABD6RSW1_BACTU</name>
<dbReference type="Proteomes" id="UP000219897">
    <property type="component" value="Unassembled WGS sequence"/>
</dbReference>
<sequence length="167" mass="19021">MSNIEKAKEMWKQGAIEVNAVDKNGEALKQYDSIVAHDGSEWRIGCITYSAIEGNFVAHFEDTWISFENLNEVEKLSEVVAQEVMGWEKIDGHWGKDGRAFHDMPIEQFDPINDAALVADKLNEDDYTLEIKNENGYWYIKLEGDLFIEERFGIGVCEAAVNAVREN</sequence>
<dbReference type="Gene3D" id="3.30.2120.10">
    <property type="entry name" value="Bacillus phage protein-like"/>
    <property type="match status" value="1"/>
</dbReference>
<dbReference type="Pfam" id="PF18066">
    <property type="entry name" value="Phage_ABA_S"/>
    <property type="match status" value="1"/>
</dbReference>
<accession>A0ABD6RSW1</accession>
<evidence type="ECO:0000313" key="3">
    <source>
        <dbReference type="Proteomes" id="UP000219897"/>
    </source>
</evidence>
<evidence type="ECO:0000313" key="2">
    <source>
        <dbReference type="EMBL" id="PER32108.1"/>
    </source>
</evidence>
<dbReference type="InterPro" id="IPR041270">
    <property type="entry name" value="Phage_ABA_S"/>
</dbReference>
<gene>
    <name evidence="2" type="ORF">CN495_36580</name>
</gene>
<comment type="caution">
    <text evidence="2">The sequence shown here is derived from an EMBL/GenBank/DDBJ whole genome shotgun (WGS) entry which is preliminary data.</text>
</comment>
<organism evidence="2 3">
    <name type="scientific">Bacillus thuringiensis</name>
    <dbReference type="NCBI Taxonomy" id="1428"/>
    <lineage>
        <taxon>Bacteria</taxon>
        <taxon>Bacillati</taxon>
        <taxon>Bacillota</taxon>
        <taxon>Bacilli</taxon>
        <taxon>Bacillales</taxon>
        <taxon>Bacillaceae</taxon>
        <taxon>Bacillus</taxon>
        <taxon>Bacillus cereus group</taxon>
    </lineage>
</organism>
<dbReference type="RefSeq" id="WP_098223993.1">
    <property type="nucleotide sequence ID" value="NZ_NTVJ01000307.1"/>
</dbReference>